<reference evidence="2 3" key="1">
    <citation type="submission" date="2017-01" db="EMBL/GenBank/DDBJ databases">
        <title>First report of the plasmid-mediated mcr-1 gene in Citrobacter freudii.</title>
        <authorList>
            <person name="Liu J."/>
            <person name="Yang Y."/>
            <person name="Li Y."/>
            <person name="Liu D."/>
            <person name="Tuo H."/>
            <person name="Davis M."/>
            <person name="Zhang A."/>
        </authorList>
    </citation>
    <scope>NUCLEOTIDE SEQUENCE [LARGE SCALE GENOMIC DNA]</scope>
    <source>
        <strain evidence="2 3">SCC4</strain>
    </source>
</reference>
<dbReference type="Pfam" id="PF07876">
    <property type="entry name" value="Dabb"/>
    <property type="match status" value="1"/>
</dbReference>
<gene>
    <name evidence="2" type="ORF">BWD41_18265</name>
</gene>
<organism evidence="2 3">
    <name type="scientific">Citrobacter braakii</name>
    <dbReference type="NCBI Taxonomy" id="57706"/>
    <lineage>
        <taxon>Bacteria</taxon>
        <taxon>Pseudomonadati</taxon>
        <taxon>Pseudomonadota</taxon>
        <taxon>Gammaproteobacteria</taxon>
        <taxon>Enterobacterales</taxon>
        <taxon>Enterobacteriaceae</taxon>
        <taxon>Citrobacter</taxon>
        <taxon>Citrobacter freundii complex</taxon>
    </lineage>
</organism>
<dbReference type="AlphaFoldDB" id="A0AA44LCW2"/>
<dbReference type="Proteomes" id="UP000185597">
    <property type="component" value="Unassembled WGS sequence"/>
</dbReference>
<dbReference type="InterPro" id="IPR013097">
    <property type="entry name" value="Dabb"/>
</dbReference>
<dbReference type="PROSITE" id="PS51502">
    <property type="entry name" value="S_R_A_B_BARREL"/>
    <property type="match status" value="1"/>
</dbReference>
<comment type="caution">
    <text evidence="2">The sequence shown here is derived from an EMBL/GenBank/DDBJ whole genome shotgun (WGS) entry which is preliminary data.</text>
</comment>
<dbReference type="InterPro" id="IPR011008">
    <property type="entry name" value="Dimeric_a/b-barrel"/>
</dbReference>
<accession>A0AA44LCW2</accession>
<evidence type="ECO:0000313" key="3">
    <source>
        <dbReference type="Proteomes" id="UP000185597"/>
    </source>
</evidence>
<protein>
    <recommendedName>
        <fullName evidence="1">Stress-response A/B barrel domain-containing protein</fullName>
    </recommendedName>
</protein>
<dbReference type="SUPFAM" id="SSF54909">
    <property type="entry name" value="Dimeric alpha+beta barrel"/>
    <property type="match status" value="1"/>
</dbReference>
<dbReference type="EMBL" id="MTCP01000009">
    <property type="protein sequence ID" value="OLY67849.1"/>
    <property type="molecule type" value="Genomic_DNA"/>
</dbReference>
<sequence>MMKHIFIGKTYQGKTEAELSAVVDILRNLPTIFPWLKAFSVEKTLDWSETQAVVLIAEFDSREDWERYMHDPEHLALGEKIKDIIDLSCMSVVQTIA</sequence>
<evidence type="ECO:0000259" key="1">
    <source>
        <dbReference type="PROSITE" id="PS51502"/>
    </source>
</evidence>
<name>A0AA44LCW2_CITBR</name>
<feature type="domain" description="Stress-response A/B barrel" evidence="1">
    <location>
        <begin position="2"/>
        <end position="97"/>
    </location>
</feature>
<evidence type="ECO:0000313" key="2">
    <source>
        <dbReference type="EMBL" id="OLY67849.1"/>
    </source>
</evidence>
<dbReference type="RefSeq" id="WP_075848698.1">
    <property type="nucleotide sequence ID" value="NZ_CP138570.1"/>
</dbReference>
<dbReference type="SMART" id="SM00886">
    <property type="entry name" value="Dabb"/>
    <property type="match status" value="1"/>
</dbReference>
<dbReference type="Gene3D" id="3.30.70.100">
    <property type="match status" value="1"/>
</dbReference>
<proteinExistence type="predicted"/>